<sequence>MSVKTALVALLGIFVTSFSFADQMGPNGDKFYEEAAHFENACNADSCKAPYSKQVVYNQKAKLSKLSEPVKGVLRGIAAEQAQIWGDTILEGDYYSTGRTRLDGVVAYFKNDVLVGYKIQYSEKAWYTGDCGFDGSRETLKNCKEGRIVEGSYVSSDTQTYFSDEERYAEFSFQTN</sequence>
<evidence type="ECO:0000256" key="1">
    <source>
        <dbReference type="SAM" id="SignalP"/>
    </source>
</evidence>
<dbReference type="EMBL" id="CP093442">
    <property type="protein sequence ID" value="UOF00701.1"/>
    <property type="molecule type" value="Genomic_DNA"/>
</dbReference>
<gene>
    <name evidence="2" type="ORF">MNR06_13445</name>
</gene>
<evidence type="ECO:0000313" key="2">
    <source>
        <dbReference type="EMBL" id="UOF00701.1"/>
    </source>
</evidence>
<organism evidence="2 3">
    <name type="scientific">Bdellovibrio reynosensis</name>
    <dbReference type="NCBI Taxonomy" id="2835041"/>
    <lineage>
        <taxon>Bacteria</taxon>
        <taxon>Pseudomonadati</taxon>
        <taxon>Bdellovibrionota</taxon>
        <taxon>Bdellovibrionia</taxon>
        <taxon>Bdellovibrionales</taxon>
        <taxon>Pseudobdellovibrionaceae</taxon>
        <taxon>Bdellovibrio</taxon>
    </lineage>
</organism>
<dbReference type="RefSeq" id="WP_243536875.1">
    <property type="nucleotide sequence ID" value="NZ_CP093442.1"/>
</dbReference>
<dbReference type="Proteomes" id="UP000830116">
    <property type="component" value="Chromosome"/>
</dbReference>
<keyword evidence="3" id="KW-1185">Reference proteome</keyword>
<feature type="chain" id="PRO_5047390015" description="MORN repeat-containing protein" evidence="1">
    <location>
        <begin position="22"/>
        <end position="176"/>
    </location>
</feature>
<proteinExistence type="predicted"/>
<accession>A0ABY4CAJ0</accession>
<feature type="signal peptide" evidence="1">
    <location>
        <begin position="1"/>
        <end position="21"/>
    </location>
</feature>
<protein>
    <recommendedName>
        <fullName evidence="4">MORN repeat-containing protein</fullName>
    </recommendedName>
</protein>
<evidence type="ECO:0008006" key="4">
    <source>
        <dbReference type="Google" id="ProtNLM"/>
    </source>
</evidence>
<keyword evidence="1" id="KW-0732">Signal</keyword>
<evidence type="ECO:0000313" key="3">
    <source>
        <dbReference type="Proteomes" id="UP000830116"/>
    </source>
</evidence>
<name>A0ABY4CAJ0_9BACT</name>
<reference evidence="2" key="1">
    <citation type="submission" date="2022-03" db="EMBL/GenBank/DDBJ databases">
        <title>Genome Identification and Characterization of new species Bdellovibrio reynosense LBG001 sp. nov. from a Mexico soil sample.</title>
        <authorList>
            <person name="Camilli A."/>
            <person name="Ajao Y."/>
            <person name="Guo X."/>
        </authorList>
    </citation>
    <scope>NUCLEOTIDE SEQUENCE</scope>
    <source>
        <strain evidence="2">LBG001</strain>
    </source>
</reference>